<accession>A0AAE1B3T0</accession>
<dbReference type="PROSITE" id="PS00455">
    <property type="entry name" value="AMP_BINDING"/>
    <property type="match status" value="1"/>
</dbReference>
<sequence length="676" mass="75396">MSNNNLNGNDVSAHSITTPKLMWRPDPDVETNMDKLRKVINKKHGINLSTYSEFHQWSCDNYATFWEELWHFADVIHSKSYEEVVDTSKTIADNPEWFKGSRLNFAENLLRYDDDRVAIYATGEGQEQVTKKTFRELRQSVALYAAAMRRCGIQKGDRVVGYISNCTEAVLAMLAAASIGAIWSSTSPDFGVVGVLERFTQIQPKLIFSINAVHYNGKVHSHMDKLAQVVKGLPDLKKVVVIPFVKDFKTDISSIQSGITLEEFLQCGAKEGRVPELTFEQVPFNHPLYIMYSSGTTGVPKCMVHSVGGTLMKHLCELMIHGNMDRSDIMLYYTTTGWMMWNWLVSVLAVGAAIVLYDGSPLVPHPGVLWDVVDTVGVTVLGTGAKWLSVLEDKGVKPRESHKLKTLKAILSTGSPLKPQTYDYVYRDIKSDLLLGSISGGTDIIACFMGHNWNIPVYRGEIQGLILGCDMQSWNENGKPVYDQSGELVCLKPFPSMPVYFWNDKDGMRYKKAYFGKYKDVWAHGDFCSISSTTGGVVMLGRSDGTLNPNGVRFGSAEIYQVVEGFKEIQDSLCVSQRSKDGLDERVILFLKMAEGSELGPPVINSLRTHIRTYLSARHVPAIILPIEDIPYTISGKKVEVAVKQAISGQPVLQRGALANPSSLDLYYNIPQLHDY</sequence>
<dbReference type="Pfam" id="PF00501">
    <property type="entry name" value="AMP-binding"/>
    <property type="match status" value="1"/>
</dbReference>
<dbReference type="InterPro" id="IPR000873">
    <property type="entry name" value="AMP-dep_synth/lig_dom"/>
</dbReference>
<dbReference type="InterPro" id="IPR005914">
    <property type="entry name" value="Acac_CoA_synth"/>
</dbReference>
<dbReference type="AlphaFoldDB" id="A0AAE1B3T0"/>
<dbReference type="Pfam" id="PF16177">
    <property type="entry name" value="ACAS_N"/>
    <property type="match status" value="1"/>
</dbReference>
<evidence type="ECO:0000256" key="2">
    <source>
        <dbReference type="ARBA" id="ARBA00012988"/>
    </source>
</evidence>
<proteinExistence type="inferred from homology"/>
<name>A0AAE1B3T0_9GAST</name>
<dbReference type="InterPro" id="IPR032387">
    <property type="entry name" value="ACAS_N"/>
</dbReference>
<dbReference type="InterPro" id="IPR020845">
    <property type="entry name" value="AMP-binding_CS"/>
</dbReference>
<evidence type="ECO:0000256" key="6">
    <source>
        <dbReference type="ARBA" id="ARBA00022840"/>
    </source>
</evidence>
<comment type="subcellular location">
    <subcellularLocation>
        <location evidence="7">Cytoplasm</location>
        <location evidence="7">Cytosol</location>
    </subcellularLocation>
</comment>
<organism evidence="10 11">
    <name type="scientific">Elysia crispata</name>
    <name type="common">lettuce slug</name>
    <dbReference type="NCBI Taxonomy" id="231223"/>
    <lineage>
        <taxon>Eukaryota</taxon>
        <taxon>Metazoa</taxon>
        <taxon>Spiralia</taxon>
        <taxon>Lophotrochozoa</taxon>
        <taxon>Mollusca</taxon>
        <taxon>Gastropoda</taxon>
        <taxon>Heterobranchia</taxon>
        <taxon>Euthyneura</taxon>
        <taxon>Panpulmonata</taxon>
        <taxon>Sacoglossa</taxon>
        <taxon>Placobranchoidea</taxon>
        <taxon>Plakobranchidae</taxon>
        <taxon>Elysia</taxon>
    </lineage>
</organism>
<dbReference type="Gene3D" id="3.30.300.30">
    <property type="match status" value="1"/>
</dbReference>
<dbReference type="GO" id="GO:0005829">
    <property type="term" value="C:cytosol"/>
    <property type="evidence" value="ECO:0007669"/>
    <property type="project" value="UniProtKB-SubCell"/>
</dbReference>
<dbReference type="InterPro" id="IPR042099">
    <property type="entry name" value="ANL_N_sf"/>
</dbReference>
<dbReference type="GO" id="GO:0005524">
    <property type="term" value="F:ATP binding"/>
    <property type="evidence" value="ECO:0007669"/>
    <property type="project" value="UniProtKB-UniRule"/>
</dbReference>
<keyword evidence="5 7" id="KW-0547">Nucleotide-binding</keyword>
<dbReference type="EMBL" id="JAWDGP010000692">
    <property type="protein sequence ID" value="KAK3798381.1"/>
    <property type="molecule type" value="Genomic_DNA"/>
</dbReference>
<protein>
    <recommendedName>
        <fullName evidence="3 7">Acetoacetyl-CoA synthetase</fullName>
        <ecNumber evidence="2 7">6.2.1.16</ecNumber>
    </recommendedName>
</protein>
<evidence type="ECO:0000256" key="3">
    <source>
        <dbReference type="ARBA" id="ARBA00015326"/>
    </source>
</evidence>
<evidence type="ECO:0000256" key="1">
    <source>
        <dbReference type="ARBA" id="ARBA00006432"/>
    </source>
</evidence>
<keyword evidence="7" id="KW-0443">Lipid metabolism</keyword>
<dbReference type="EC" id="6.2.1.16" evidence="2 7"/>
<feature type="domain" description="Acetyl-coenzyme A synthetase N-terminal" evidence="9">
    <location>
        <begin position="51"/>
        <end position="108"/>
    </location>
</feature>
<keyword evidence="7" id="KW-0963">Cytoplasm</keyword>
<dbReference type="CDD" id="cd05943">
    <property type="entry name" value="AACS"/>
    <property type="match status" value="1"/>
</dbReference>
<dbReference type="Proteomes" id="UP001283361">
    <property type="component" value="Unassembled WGS sequence"/>
</dbReference>
<evidence type="ECO:0000313" key="10">
    <source>
        <dbReference type="EMBL" id="KAK3798381.1"/>
    </source>
</evidence>
<dbReference type="NCBIfam" id="TIGR01217">
    <property type="entry name" value="ac_ac_CoA_syn"/>
    <property type="match status" value="1"/>
</dbReference>
<comment type="function">
    <text evidence="7">Converts acetoacetate to acetoacetyl-CoA in the cytosol.</text>
</comment>
<dbReference type="GO" id="GO:0006631">
    <property type="term" value="P:fatty acid metabolic process"/>
    <property type="evidence" value="ECO:0007669"/>
    <property type="project" value="UniProtKB-UniRule"/>
</dbReference>
<keyword evidence="7" id="KW-0276">Fatty acid metabolism</keyword>
<gene>
    <name evidence="10" type="ORF">RRG08_063391</name>
</gene>
<evidence type="ECO:0000313" key="11">
    <source>
        <dbReference type="Proteomes" id="UP001283361"/>
    </source>
</evidence>
<dbReference type="InterPro" id="IPR045851">
    <property type="entry name" value="AMP-bd_C_sf"/>
</dbReference>
<keyword evidence="11" id="KW-1185">Reference proteome</keyword>
<dbReference type="PANTHER" id="PTHR42921:SF1">
    <property type="entry name" value="ACETOACETYL-COA SYNTHETASE"/>
    <property type="match status" value="1"/>
</dbReference>
<feature type="domain" description="AMP-dependent synthetase/ligase" evidence="8">
    <location>
        <begin position="110"/>
        <end position="493"/>
    </location>
</feature>
<comment type="caution">
    <text evidence="10">The sequence shown here is derived from an EMBL/GenBank/DDBJ whole genome shotgun (WGS) entry which is preliminary data.</text>
</comment>
<dbReference type="Gene3D" id="3.40.50.12780">
    <property type="entry name" value="N-terminal domain of ligase-like"/>
    <property type="match status" value="1"/>
</dbReference>
<keyword evidence="6 7" id="KW-0067">ATP-binding</keyword>
<evidence type="ECO:0000256" key="7">
    <source>
        <dbReference type="RuleBase" id="RU367019"/>
    </source>
</evidence>
<dbReference type="NCBIfam" id="NF002937">
    <property type="entry name" value="PRK03584.1"/>
    <property type="match status" value="1"/>
</dbReference>
<dbReference type="GO" id="GO:0030729">
    <property type="term" value="F:acetoacetate-CoA ligase activity"/>
    <property type="evidence" value="ECO:0007669"/>
    <property type="project" value="UniProtKB-UniRule"/>
</dbReference>
<comment type="similarity">
    <text evidence="1 7">Belongs to the ATP-dependent AMP-binding enzyme family.</text>
</comment>
<keyword evidence="4 7" id="KW-0436">Ligase</keyword>
<reference evidence="10" key="1">
    <citation type="journal article" date="2023" name="G3 (Bethesda)">
        <title>A reference genome for the long-term kleptoplast-retaining sea slug Elysia crispata morphotype clarki.</title>
        <authorList>
            <person name="Eastman K.E."/>
            <person name="Pendleton A.L."/>
            <person name="Shaikh M.A."/>
            <person name="Suttiyut T."/>
            <person name="Ogas R."/>
            <person name="Tomko P."/>
            <person name="Gavelis G."/>
            <person name="Widhalm J.R."/>
            <person name="Wisecaver J.H."/>
        </authorList>
    </citation>
    <scope>NUCLEOTIDE SEQUENCE</scope>
    <source>
        <strain evidence="10">ECLA1</strain>
    </source>
</reference>
<evidence type="ECO:0000259" key="9">
    <source>
        <dbReference type="Pfam" id="PF16177"/>
    </source>
</evidence>
<dbReference type="PANTHER" id="PTHR42921">
    <property type="entry name" value="ACETOACETYL-COA SYNTHETASE"/>
    <property type="match status" value="1"/>
</dbReference>
<evidence type="ECO:0000256" key="5">
    <source>
        <dbReference type="ARBA" id="ARBA00022741"/>
    </source>
</evidence>
<comment type="catalytic activity">
    <reaction evidence="7">
        <text>acetoacetate + ATP + CoA = acetoacetyl-CoA + AMP + diphosphate</text>
        <dbReference type="Rhea" id="RHEA:16117"/>
        <dbReference type="ChEBI" id="CHEBI:13705"/>
        <dbReference type="ChEBI" id="CHEBI:30616"/>
        <dbReference type="ChEBI" id="CHEBI:33019"/>
        <dbReference type="ChEBI" id="CHEBI:57286"/>
        <dbReference type="ChEBI" id="CHEBI:57287"/>
        <dbReference type="ChEBI" id="CHEBI:456215"/>
        <dbReference type="EC" id="6.2.1.16"/>
    </reaction>
</comment>
<evidence type="ECO:0000256" key="4">
    <source>
        <dbReference type="ARBA" id="ARBA00022598"/>
    </source>
</evidence>
<evidence type="ECO:0000259" key="8">
    <source>
        <dbReference type="Pfam" id="PF00501"/>
    </source>
</evidence>
<dbReference type="SUPFAM" id="SSF56801">
    <property type="entry name" value="Acetyl-CoA synthetase-like"/>
    <property type="match status" value="1"/>
</dbReference>